<dbReference type="Proteomes" id="UP000019471">
    <property type="component" value="Unassembled WGS sequence"/>
</dbReference>
<gene>
    <name evidence="2" type="ORF">A1O5_05146</name>
</gene>
<evidence type="ECO:0000313" key="2">
    <source>
        <dbReference type="EMBL" id="EXJ71340.1"/>
    </source>
</evidence>
<dbReference type="STRING" id="1182543.W9X222"/>
<feature type="signal peptide" evidence="1">
    <location>
        <begin position="1"/>
        <end position="27"/>
    </location>
</feature>
<reference evidence="2 3" key="1">
    <citation type="submission" date="2013-03" db="EMBL/GenBank/DDBJ databases">
        <title>The Genome Sequence of Cladophialophora psammophila CBS 110553.</title>
        <authorList>
            <consortium name="The Broad Institute Genomics Platform"/>
            <person name="Cuomo C."/>
            <person name="de Hoog S."/>
            <person name="Gorbushina A."/>
            <person name="Walker B."/>
            <person name="Young S.K."/>
            <person name="Zeng Q."/>
            <person name="Gargeya S."/>
            <person name="Fitzgerald M."/>
            <person name="Haas B."/>
            <person name="Abouelleil A."/>
            <person name="Allen A.W."/>
            <person name="Alvarado L."/>
            <person name="Arachchi H.M."/>
            <person name="Berlin A.M."/>
            <person name="Chapman S.B."/>
            <person name="Gainer-Dewar J."/>
            <person name="Goldberg J."/>
            <person name="Griggs A."/>
            <person name="Gujja S."/>
            <person name="Hansen M."/>
            <person name="Howarth C."/>
            <person name="Imamovic A."/>
            <person name="Ireland A."/>
            <person name="Larimer J."/>
            <person name="McCowan C."/>
            <person name="Murphy C."/>
            <person name="Pearson M."/>
            <person name="Poon T.W."/>
            <person name="Priest M."/>
            <person name="Roberts A."/>
            <person name="Saif S."/>
            <person name="Shea T."/>
            <person name="Sisk P."/>
            <person name="Sykes S."/>
            <person name="Wortman J."/>
            <person name="Nusbaum C."/>
            <person name="Birren B."/>
        </authorList>
    </citation>
    <scope>NUCLEOTIDE SEQUENCE [LARGE SCALE GENOMIC DNA]</scope>
    <source>
        <strain evidence="2 3">CBS 110553</strain>
    </source>
</reference>
<sequence length="168" mass="17059">MATTTTWDAIVFVLSYALAVFLTVVDAQACNGNMTATVSLVKTITETVSLISGPPTVTVTEGWDGFNFTHVTGTTFPGVAATTATVTDTITVGNETSFQSTSVVGSAGSGSATTVTSTTKITSDGKLTKDIPSLVKAGKLTKATVNSIISASGPAMPSPPFTNITRGE</sequence>
<evidence type="ECO:0000256" key="1">
    <source>
        <dbReference type="SAM" id="SignalP"/>
    </source>
</evidence>
<proteinExistence type="predicted"/>
<keyword evidence="1" id="KW-0732">Signal</keyword>
<comment type="caution">
    <text evidence="2">The sequence shown here is derived from an EMBL/GenBank/DDBJ whole genome shotgun (WGS) entry which is preliminary data.</text>
</comment>
<dbReference type="OrthoDB" id="4161666at2759"/>
<dbReference type="GeneID" id="19189866"/>
<keyword evidence="3" id="KW-1185">Reference proteome</keyword>
<organism evidence="2 3">
    <name type="scientific">Cladophialophora psammophila CBS 110553</name>
    <dbReference type="NCBI Taxonomy" id="1182543"/>
    <lineage>
        <taxon>Eukaryota</taxon>
        <taxon>Fungi</taxon>
        <taxon>Dikarya</taxon>
        <taxon>Ascomycota</taxon>
        <taxon>Pezizomycotina</taxon>
        <taxon>Eurotiomycetes</taxon>
        <taxon>Chaetothyriomycetidae</taxon>
        <taxon>Chaetothyriales</taxon>
        <taxon>Herpotrichiellaceae</taxon>
        <taxon>Cladophialophora</taxon>
    </lineage>
</organism>
<dbReference type="RefSeq" id="XP_007743939.1">
    <property type="nucleotide sequence ID" value="XM_007745749.1"/>
</dbReference>
<dbReference type="EMBL" id="AMGX01000007">
    <property type="protein sequence ID" value="EXJ71340.1"/>
    <property type="molecule type" value="Genomic_DNA"/>
</dbReference>
<accession>W9X222</accession>
<evidence type="ECO:0000313" key="3">
    <source>
        <dbReference type="Proteomes" id="UP000019471"/>
    </source>
</evidence>
<dbReference type="AlphaFoldDB" id="W9X222"/>
<name>W9X222_9EURO</name>
<protein>
    <submittedName>
        <fullName evidence="2">Uncharacterized protein</fullName>
    </submittedName>
</protein>
<dbReference type="HOGENOM" id="CLU_1586315_0_0_1"/>
<feature type="chain" id="PRO_5004931701" evidence="1">
    <location>
        <begin position="28"/>
        <end position="168"/>
    </location>
</feature>